<organism evidence="1">
    <name type="scientific">bioreactor metagenome</name>
    <dbReference type="NCBI Taxonomy" id="1076179"/>
    <lineage>
        <taxon>unclassified sequences</taxon>
        <taxon>metagenomes</taxon>
        <taxon>ecological metagenomes</taxon>
    </lineage>
</organism>
<comment type="caution">
    <text evidence="1">The sequence shown here is derived from an EMBL/GenBank/DDBJ whole genome shotgun (WGS) entry which is preliminary data.</text>
</comment>
<gene>
    <name evidence="1" type="ORF">SDC9_43087</name>
</gene>
<protein>
    <recommendedName>
        <fullName evidence="2">(d)CMP kinase</fullName>
    </recommendedName>
</protein>
<dbReference type="AlphaFoldDB" id="A0A644W360"/>
<dbReference type="EMBL" id="VSSQ01000531">
    <property type="protein sequence ID" value="MPL96903.1"/>
    <property type="molecule type" value="Genomic_DNA"/>
</dbReference>
<sequence>MKCISISGKSGHGKDTLALRLKELLEKEGKKVFIIHYADYLKMVASKVYNWDGSKTGNGRSLLQSLGDKMRAVDEMFLINELLKILYLVKDDFDVALIPDARFPKEIDCLKSIGETVSIHITRVNYKNNLTDTQNIHKTEISLDDYKYDYNLYSYENENISDIPLIINDILS</sequence>
<name>A0A644W360_9ZZZZ</name>
<evidence type="ECO:0000313" key="1">
    <source>
        <dbReference type="EMBL" id="MPL96903.1"/>
    </source>
</evidence>
<reference evidence="1" key="1">
    <citation type="submission" date="2019-08" db="EMBL/GenBank/DDBJ databases">
        <authorList>
            <person name="Kucharzyk K."/>
            <person name="Murdoch R.W."/>
            <person name="Higgins S."/>
            <person name="Loffler F."/>
        </authorList>
    </citation>
    <scope>NUCLEOTIDE SEQUENCE</scope>
</reference>
<dbReference type="InterPro" id="IPR027417">
    <property type="entry name" value="P-loop_NTPase"/>
</dbReference>
<dbReference type="Gene3D" id="3.40.50.300">
    <property type="entry name" value="P-loop containing nucleotide triphosphate hydrolases"/>
    <property type="match status" value="1"/>
</dbReference>
<dbReference type="SUPFAM" id="SSF52540">
    <property type="entry name" value="P-loop containing nucleoside triphosphate hydrolases"/>
    <property type="match status" value="1"/>
</dbReference>
<proteinExistence type="predicted"/>
<accession>A0A644W360</accession>
<evidence type="ECO:0008006" key="2">
    <source>
        <dbReference type="Google" id="ProtNLM"/>
    </source>
</evidence>